<feature type="compositionally biased region" description="Acidic residues" evidence="1">
    <location>
        <begin position="339"/>
        <end position="354"/>
    </location>
</feature>
<dbReference type="GO" id="GO:0005886">
    <property type="term" value="C:plasma membrane"/>
    <property type="evidence" value="ECO:0007669"/>
    <property type="project" value="TreeGrafter"/>
</dbReference>
<protein>
    <submittedName>
        <fullName evidence="3">Tipe protein</fullName>
    </submittedName>
</protein>
<reference evidence="4" key="4">
    <citation type="submission" date="2015-06" db="UniProtKB">
        <authorList>
            <consortium name="EnsemblMetazoa"/>
        </authorList>
    </citation>
    <scope>IDENTIFICATION</scope>
</reference>
<dbReference type="HOGENOM" id="CLU_041592_0_0_1"/>
<evidence type="ECO:0000313" key="5">
    <source>
        <dbReference type="Proteomes" id="UP000000673"/>
    </source>
</evidence>
<evidence type="ECO:0000313" key="4">
    <source>
        <dbReference type="EnsemblMetazoa" id="ADAC006469-PA"/>
    </source>
</evidence>
<feature type="region of interest" description="Disordered" evidence="1">
    <location>
        <begin position="339"/>
        <end position="361"/>
    </location>
</feature>
<dbReference type="PANTHER" id="PTHR12335">
    <property type="entry name" value="TIPE PROTEIN TEMPERATURE-INDUCED PARALYTIC E"/>
    <property type="match status" value="1"/>
</dbReference>
<reference evidence="3 5" key="1">
    <citation type="journal article" date="2010" name="BMC Genomics">
        <title>Combination of measures distinguishes pre-miRNAs from other stem-loops in the genome of the newly sequenced Anopheles darlingi.</title>
        <authorList>
            <person name="Mendes N.D."/>
            <person name="Freitas A.T."/>
            <person name="Vasconcelos A.T."/>
            <person name="Sagot M.F."/>
        </authorList>
    </citation>
    <scope>NUCLEOTIDE SEQUENCE</scope>
</reference>
<dbReference type="GO" id="GO:0002028">
    <property type="term" value="P:regulation of sodium ion transport"/>
    <property type="evidence" value="ECO:0007669"/>
    <property type="project" value="TreeGrafter"/>
</dbReference>
<evidence type="ECO:0000256" key="1">
    <source>
        <dbReference type="SAM" id="MobiDB-lite"/>
    </source>
</evidence>
<feature type="transmembrane region" description="Helical" evidence="2">
    <location>
        <begin position="20"/>
        <end position="41"/>
    </location>
</feature>
<dbReference type="STRING" id="43151.W5JCQ7"/>
<evidence type="ECO:0000256" key="2">
    <source>
        <dbReference type="SAM" id="Phobius"/>
    </source>
</evidence>
<organism evidence="3">
    <name type="scientific">Anopheles darlingi</name>
    <name type="common">Mosquito</name>
    <dbReference type="NCBI Taxonomy" id="43151"/>
    <lineage>
        <taxon>Eukaryota</taxon>
        <taxon>Metazoa</taxon>
        <taxon>Ecdysozoa</taxon>
        <taxon>Arthropoda</taxon>
        <taxon>Hexapoda</taxon>
        <taxon>Insecta</taxon>
        <taxon>Pterygota</taxon>
        <taxon>Neoptera</taxon>
        <taxon>Endopterygota</taxon>
        <taxon>Diptera</taxon>
        <taxon>Nematocera</taxon>
        <taxon>Culicoidea</taxon>
        <taxon>Culicidae</taxon>
        <taxon>Anophelinae</taxon>
        <taxon>Anopheles</taxon>
    </lineage>
</organism>
<dbReference type="InterPro" id="IPR031578">
    <property type="entry name" value="TipE"/>
</dbReference>
<sequence length="506" mass="54740">MDEEIVPRTFREKALFYTTAFFILLGTFSLFAFLFLVPFVIEPAFQTIFMQFDESPALCVTAYNEHLHGAKNCSWTSCREGCTKDIYECHQIRVNYKTAAQLAAAAAREEAAAAAAVRRLPAVTCSRQPDHYVRCGDVGGASASSSKNSGRDPAGVAGGGGGGGNTRYANPLYRFKRAVRADYDYSDLLLEENLNGGGMGGGGFGDGRTGFKSSLIDDENAFIEYPEEMTGLMGNNSEWYFTGARLYPNVKGCGYPPMLNCTIWTKRYWTIGTNFTCYYSRVDPELVISDLDMWQNTLNLVFAMAIPIPSFIISVIYLAFAYFVIFNEDEEAALLDKNGEEEATEDELADTDEGNDNKINNENEGEVVVTANHINEKQQQQQNHNHTTGSTDDGDVNTTATTPIQPLQPNGTVNNSMNNTNTTATTNTNGSSKPITPNSTTDLNSFGHQLKVKMADEMSRESIDGGGGVGGVGGGGLLSNSVSLQGNLSKTMTTSISTPPGPIAAV</sequence>
<feature type="compositionally biased region" description="Low complexity" evidence="1">
    <location>
        <begin position="378"/>
        <end position="388"/>
    </location>
</feature>
<feature type="compositionally biased region" description="Polar residues" evidence="1">
    <location>
        <begin position="430"/>
        <end position="444"/>
    </location>
</feature>
<feature type="compositionally biased region" description="Polar residues" evidence="1">
    <location>
        <begin position="396"/>
        <end position="409"/>
    </location>
</feature>
<evidence type="ECO:0000313" key="3">
    <source>
        <dbReference type="EMBL" id="ETN61861.1"/>
    </source>
</evidence>
<dbReference type="PANTHER" id="PTHR12335:SF6">
    <property type="entry name" value="PROTEIN TIPE"/>
    <property type="match status" value="1"/>
</dbReference>
<feature type="region of interest" description="Disordered" evidence="1">
    <location>
        <begin position="141"/>
        <end position="162"/>
    </location>
</feature>
<keyword evidence="2" id="KW-0472">Membrane</keyword>
<dbReference type="VEuPathDB" id="VectorBase:ADAR2_012146"/>
<feature type="compositionally biased region" description="Low complexity" evidence="1">
    <location>
        <begin position="410"/>
        <end position="429"/>
    </location>
</feature>
<keyword evidence="5" id="KW-1185">Reference proteome</keyword>
<dbReference type="GO" id="GO:0017080">
    <property type="term" value="F:sodium channel regulator activity"/>
    <property type="evidence" value="ECO:0007669"/>
    <property type="project" value="TreeGrafter"/>
</dbReference>
<dbReference type="AlphaFoldDB" id="W5JCQ7"/>
<name>W5JCQ7_ANODA</name>
<dbReference type="OMA" id="DCTQIRV"/>
<feature type="region of interest" description="Disordered" evidence="1">
    <location>
        <begin position="377"/>
        <end position="444"/>
    </location>
</feature>
<accession>W5JCQ7</accession>
<keyword evidence="2" id="KW-1133">Transmembrane helix</keyword>
<keyword evidence="2" id="KW-0812">Transmembrane</keyword>
<reference evidence="3" key="3">
    <citation type="journal article" date="2013" name="Nucleic Acids Res.">
        <title>The genome of Anopheles darlingi, the main neotropical malaria vector.</title>
        <authorList>
            <person name="Marinotti O."/>
            <person name="Cerqueira G.C."/>
            <person name="de Almeida L.G."/>
            <person name="Ferro M.I."/>
            <person name="Loreto E.L."/>
            <person name="Zaha A."/>
            <person name="Teixeira S.M."/>
            <person name="Wespiser A.R."/>
            <person name="Almeida E Silva A."/>
            <person name="Schlindwein A.D."/>
            <person name="Pacheco A.C."/>
            <person name="Silva A.L."/>
            <person name="Graveley B.R."/>
            <person name="Walenz B.P."/>
            <person name="Lima Bde A."/>
            <person name="Ribeiro C.A."/>
            <person name="Nunes-Silva C.G."/>
            <person name="de Carvalho C.R."/>
            <person name="Soares C.M."/>
            <person name="de Menezes C.B."/>
            <person name="Matiolli C."/>
            <person name="Caffrey D."/>
            <person name="Araujo D.A."/>
            <person name="de Oliveira D.M."/>
            <person name="Golenbock D."/>
            <person name="Grisard E.C."/>
            <person name="Fantinatti-Garboggini F."/>
            <person name="de Carvalho F.M."/>
            <person name="Barcellos F.G."/>
            <person name="Prosdocimi F."/>
            <person name="May G."/>
            <person name="Azevedo Junior G.M."/>
            <person name="Guimaraes G.M."/>
            <person name="Goldman G.H."/>
            <person name="Padilha I.Q."/>
            <person name="Batista Jda S."/>
            <person name="Ferro J.A."/>
            <person name="Ribeiro J.M."/>
            <person name="Fietto J.L."/>
            <person name="Dabbas K.M."/>
            <person name="Cerdeira L."/>
            <person name="Agnez-Lima L.F."/>
            <person name="Brocchi M."/>
            <person name="de Carvalho M.O."/>
            <person name="Teixeira Mde M."/>
            <person name="Diniz Maia Mde M."/>
            <person name="Goldman M.H."/>
            <person name="Cruz Schneider M.P."/>
            <person name="Felipe M.S."/>
            <person name="Hungria M."/>
            <person name="Nicolas M.F."/>
            <person name="Pereira M."/>
            <person name="Montes M.A."/>
            <person name="Cantao M.E."/>
            <person name="Vincentz M."/>
            <person name="Rafael M.S."/>
            <person name="Silverman N."/>
            <person name="Stoco P.H."/>
            <person name="Souza R.C."/>
            <person name="Vicentini R."/>
            <person name="Gazzinelli R.T."/>
            <person name="Neves Rde O."/>
            <person name="Silva R."/>
            <person name="Astolfi-Filho S."/>
            <person name="Maciel T.E."/>
            <person name="Urmenyi T.P."/>
            <person name="Tadei W.P."/>
            <person name="Camargo E.P."/>
            <person name="de Vasconcelos A.T."/>
        </authorList>
    </citation>
    <scope>NUCLEOTIDE SEQUENCE</scope>
</reference>
<dbReference type="FunCoup" id="W5JCQ7">
    <property type="interactions" value="99"/>
</dbReference>
<dbReference type="EMBL" id="ADMH02001605">
    <property type="protein sequence ID" value="ETN61861.1"/>
    <property type="molecule type" value="Genomic_DNA"/>
</dbReference>
<dbReference type="Pfam" id="PF16972">
    <property type="entry name" value="TipE"/>
    <property type="match status" value="1"/>
</dbReference>
<reference evidence="3" key="2">
    <citation type="submission" date="2010-05" db="EMBL/GenBank/DDBJ databases">
        <authorList>
            <person name="Almeida L.G."/>
            <person name="Nicolas M.F."/>
            <person name="Souza R.C."/>
            <person name="Vasconcelos A.T.R."/>
        </authorList>
    </citation>
    <scope>NUCLEOTIDE SEQUENCE</scope>
</reference>
<dbReference type="Proteomes" id="UP000000673">
    <property type="component" value="Unassembled WGS sequence"/>
</dbReference>
<gene>
    <name evidence="3" type="ORF">AND_006469</name>
</gene>
<dbReference type="EnsemblMetazoa" id="ADAC006469-RA">
    <property type="protein sequence ID" value="ADAC006469-PA"/>
    <property type="gene ID" value="ADAC006469"/>
</dbReference>
<dbReference type="eggNOG" id="ENOG502RCF1">
    <property type="taxonomic scope" value="Eukaryota"/>
</dbReference>
<feature type="transmembrane region" description="Helical" evidence="2">
    <location>
        <begin position="300"/>
        <end position="325"/>
    </location>
</feature>
<proteinExistence type="predicted"/>
<dbReference type="VEuPathDB" id="VectorBase:ADAC006469"/>